<dbReference type="PANTHER" id="PTHR42700:SF1">
    <property type="entry name" value="SULFATE ADENYLYLTRANSFERASE"/>
    <property type="match status" value="1"/>
</dbReference>
<keyword evidence="4 6" id="KW-0547">Nucleotide-binding</keyword>
<comment type="similarity">
    <text evidence="6 7">Belongs to the APS kinase family.</text>
</comment>
<dbReference type="InterPro" id="IPR050512">
    <property type="entry name" value="Sulf_AdTrans/APS_kinase"/>
</dbReference>
<keyword evidence="3 6" id="KW-0808">Transferase</keyword>
<accession>A0ABX3H2B9</accession>
<evidence type="ECO:0000256" key="2">
    <source>
        <dbReference type="ARBA" id="ARBA00012121"/>
    </source>
</evidence>
<organism evidence="9 10">
    <name type="scientific">Paenibacillus borealis</name>
    <dbReference type="NCBI Taxonomy" id="160799"/>
    <lineage>
        <taxon>Bacteria</taxon>
        <taxon>Bacillati</taxon>
        <taxon>Bacillota</taxon>
        <taxon>Bacilli</taxon>
        <taxon>Bacillales</taxon>
        <taxon>Paenibacillaceae</taxon>
        <taxon>Paenibacillus</taxon>
    </lineage>
</organism>
<dbReference type="InterPro" id="IPR059117">
    <property type="entry name" value="APS_kinase_dom"/>
</dbReference>
<sequence>MTLWLTGLSGAGKSTIASLLTDRLREQGLAAEWLDGDELRRALGQGLGFSREDRFENIRRAVYVAGMLNRHGVISVVSVISPYAEMRDYARQSLPGFAEVYVDCPLEICESRDVKGLYAKARRGEIPSFTGISDPYQAPVSPELTLRTAEQTPEESVNELWSWLAQSGTLTKLNK</sequence>
<dbReference type="NCBIfam" id="NF003013">
    <property type="entry name" value="PRK03846.1"/>
    <property type="match status" value="1"/>
</dbReference>
<dbReference type="CDD" id="cd02027">
    <property type="entry name" value="APSK"/>
    <property type="match status" value="1"/>
</dbReference>
<evidence type="ECO:0000256" key="4">
    <source>
        <dbReference type="ARBA" id="ARBA00022741"/>
    </source>
</evidence>
<dbReference type="Proteomes" id="UP000187412">
    <property type="component" value="Unassembled WGS sequence"/>
</dbReference>
<feature type="binding site" evidence="6">
    <location>
        <begin position="7"/>
        <end position="14"/>
    </location>
    <ligand>
        <name>ATP</name>
        <dbReference type="ChEBI" id="CHEBI:30616"/>
    </ligand>
</feature>
<dbReference type="HAMAP" id="MF_00065">
    <property type="entry name" value="Adenylyl_sulf_kinase"/>
    <property type="match status" value="1"/>
</dbReference>
<dbReference type="EC" id="2.7.1.25" evidence="2 6"/>
<dbReference type="InterPro" id="IPR027417">
    <property type="entry name" value="P-loop_NTPase"/>
</dbReference>
<keyword evidence="5 6" id="KW-0067">ATP-binding</keyword>
<evidence type="ECO:0000256" key="1">
    <source>
        <dbReference type="ARBA" id="ARBA00001823"/>
    </source>
</evidence>
<dbReference type="InterPro" id="IPR002891">
    <property type="entry name" value="APS"/>
</dbReference>
<dbReference type="GO" id="GO:0016301">
    <property type="term" value="F:kinase activity"/>
    <property type="evidence" value="ECO:0007669"/>
    <property type="project" value="UniProtKB-KW"/>
</dbReference>
<evidence type="ECO:0000256" key="3">
    <source>
        <dbReference type="ARBA" id="ARBA00022679"/>
    </source>
</evidence>
<proteinExistence type="inferred from homology"/>
<evidence type="ECO:0000313" key="10">
    <source>
        <dbReference type="Proteomes" id="UP000187412"/>
    </source>
</evidence>
<gene>
    <name evidence="6" type="primary">cysC</name>
    <name evidence="9" type="ORF">BSK56_27560</name>
</gene>
<keyword evidence="6 7" id="KW-0418">Kinase</keyword>
<reference evidence="9 10" key="1">
    <citation type="submission" date="2016-10" db="EMBL/GenBank/DDBJ databases">
        <title>Paenibacillus species isolates.</title>
        <authorList>
            <person name="Beno S.M."/>
        </authorList>
    </citation>
    <scope>NUCLEOTIDE SEQUENCE [LARGE SCALE GENOMIC DNA]</scope>
    <source>
        <strain evidence="9 10">FSL H7-0744</strain>
    </source>
</reference>
<dbReference type="Pfam" id="PF01583">
    <property type="entry name" value="APS_kinase"/>
    <property type="match status" value="1"/>
</dbReference>
<evidence type="ECO:0000256" key="7">
    <source>
        <dbReference type="RuleBase" id="RU004347"/>
    </source>
</evidence>
<keyword evidence="6" id="KW-0597">Phosphoprotein</keyword>
<name>A0ABX3H2B9_PAEBO</name>
<keyword evidence="10" id="KW-1185">Reference proteome</keyword>
<feature type="active site" description="Phosphoserine intermediate" evidence="6">
    <location>
        <position position="81"/>
    </location>
</feature>
<evidence type="ECO:0000256" key="5">
    <source>
        <dbReference type="ARBA" id="ARBA00022840"/>
    </source>
</evidence>
<comment type="pathway">
    <text evidence="6 7">Sulfur metabolism; hydrogen sulfide biosynthesis; sulfite from sulfate: step 2/3.</text>
</comment>
<dbReference type="PANTHER" id="PTHR42700">
    <property type="entry name" value="SULFATE ADENYLYLTRANSFERASE"/>
    <property type="match status" value="1"/>
</dbReference>
<comment type="function">
    <text evidence="6 7">Catalyzes the synthesis of activated sulfate.</text>
</comment>
<feature type="domain" description="APS kinase" evidence="8">
    <location>
        <begin position="1"/>
        <end position="146"/>
    </location>
</feature>
<dbReference type="NCBIfam" id="TIGR00455">
    <property type="entry name" value="apsK"/>
    <property type="match status" value="1"/>
</dbReference>
<evidence type="ECO:0000259" key="8">
    <source>
        <dbReference type="Pfam" id="PF01583"/>
    </source>
</evidence>
<comment type="caution">
    <text evidence="9">The sequence shown here is derived from an EMBL/GenBank/DDBJ whole genome shotgun (WGS) entry which is preliminary data.</text>
</comment>
<evidence type="ECO:0000313" key="9">
    <source>
        <dbReference type="EMBL" id="OMD41272.1"/>
    </source>
</evidence>
<dbReference type="SUPFAM" id="SSF52540">
    <property type="entry name" value="P-loop containing nucleoside triphosphate hydrolases"/>
    <property type="match status" value="1"/>
</dbReference>
<dbReference type="EMBL" id="MPTB01000047">
    <property type="protein sequence ID" value="OMD41272.1"/>
    <property type="molecule type" value="Genomic_DNA"/>
</dbReference>
<protein>
    <recommendedName>
        <fullName evidence="2 6">Adenylyl-sulfate kinase</fullName>
        <ecNumber evidence="2 6">2.7.1.25</ecNumber>
    </recommendedName>
    <alternativeName>
        <fullName evidence="6">APS kinase</fullName>
    </alternativeName>
    <alternativeName>
        <fullName evidence="6">ATP adenosine-5'-phosphosulfate 3'-phosphotransferase</fullName>
    </alternativeName>
    <alternativeName>
        <fullName evidence="6">Adenosine-5'-phosphosulfate kinase</fullName>
    </alternativeName>
</protein>
<evidence type="ECO:0000256" key="6">
    <source>
        <dbReference type="HAMAP-Rule" id="MF_00065"/>
    </source>
</evidence>
<dbReference type="Gene3D" id="3.40.50.300">
    <property type="entry name" value="P-loop containing nucleotide triphosphate hydrolases"/>
    <property type="match status" value="1"/>
</dbReference>
<comment type="catalytic activity">
    <reaction evidence="1 6 7">
        <text>adenosine 5'-phosphosulfate + ATP = 3'-phosphoadenylyl sulfate + ADP + H(+)</text>
        <dbReference type="Rhea" id="RHEA:24152"/>
        <dbReference type="ChEBI" id="CHEBI:15378"/>
        <dbReference type="ChEBI" id="CHEBI:30616"/>
        <dbReference type="ChEBI" id="CHEBI:58243"/>
        <dbReference type="ChEBI" id="CHEBI:58339"/>
        <dbReference type="ChEBI" id="CHEBI:456216"/>
        <dbReference type="EC" id="2.7.1.25"/>
    </reaction>
</comment>